<dbReference type="InterPro" id="IPR013653">
    <property type="entry name" value="GCN5-like_dom"/>
</dbReference>
<accession>A0A9P6YM98</accession>
<dbReference type="Proteomes" id="UP000717996">
    <property type="component" value="Unassembled WGS sequence"/>
</dbReference>
<dbReference type="Pfam" id="PF08445">
    <property type="entry name" value="FR47"/>
    <property type="match status" value="1"/>
</dbReference>
<comment type="caution">
    <text evidence="2">The sequence shown here is derived from an EMBL/GenBank/DDBJ whole genome shotgun (WGS) entry which is preliminary data.</text>
</comment>
<evidence type="ECO:0000313" key="2">
    <source>
        <dbReference type="EMBL" id="KAG1552270.1"/>
    </source>
</evidence>
<dbReference type="GO" id="GO:0016747">
    <property type="term" value="F:acyltransferase activity, transferring groups other than amino-acyl groups"/>
    <property type="evidence" value="ECO:0007669"/>
    <property type="project" value="InterPro"/>
</dbReference>
<dbReference type="PROSITE" id="PS51186">
    <property type="entry name" value="GNAT"/>
    <property type="match status" value="1"/>
</dbReference>
<protein>
    <recommendedName>
        <fullName evidence="1">N-acetyltransferase domain-containing protein</fullName>
    </recommendedName>
</protein>
<evidence type="ECO:0000259" key="1">
    <source>
        <dbReference type="PROSITE" id="PS51186"/>
    </source>
</evidence>
<feature type="domain" description="N-acetyltransferase" evidence="1">
    <location>
        <begin position="166"/>
        <end position="308"/>
    </location>
</feature>
<proteinExistence type="predicted"/>
<organism evidence="2 3">
    <name type="scientific">Rhizopus oryzae</name>
    <name type="common">Mucormycosis agent</name>
    <name type="synonym">Rhizopus arrhizus var. delemar</name>
    <dbReference type="NCBI Taxonomy" id="64495"/>
    <lineage>
        <taxon>Eukaryota</taxon>
        <taxon>Fungi</taxon>
        <taxon>Fungi incertae sedis</taxon>
        <taxon>Mucoromycota</taxon>
        <taxon>Mucoromycotina</taxon>
        <taxon>Mucoromycetes</taxon>
        <taxon>Mucorales</taxon>
        <taxon>Mucorineae</taxon>
        <taxon>Rhizopodaceae</taxon>
        <taxon>Rhizopus</taxon>
    </lineage>
</organism>
<dbReference type="InterPro" id="IPR016181">
    <property type="entry name" value="Acyl_CoA_acyltransferase"/>
</dbReference>
<dbReference type="InterPro" id="IPR000182">
    <property type="entry name" value="GNAT_dom"/>
</dbReference>
<dbReference type="Gene3D" id="3.40.630.30">
    <property type="match status" value="1"/>
</dbReference>
<sequence>MVTKPKTFTLKRYDAADAFLKETESYLIEHEVQNVFLWIAAEKAKRESGSVHFYCSAVWDDQNRFVFALFCLDRSMLYGSCLRDDFASDALSAVDLAMTDYINTASYGQLQCVHAFEPAFGRMKTNLTALAPDLKLITVDQTWSYDIKQVQWPPRALKITQDKQRTKLKQAVDTDVPLLAEWLRGFWNDNMEHIGVSASLPSAEEFVLESLISRFIYILYVDDIPVSMCWKRRPSRNGCSISFVYTPNAERGKGYASACVAMCTELFLKEYSFVTLFVVRQQDPNKNLYTSIGYQLVGKSARLRTCAE</sequence>
<gene>
    <name evidence="2" type="ORF">G6F51_001335</name>
</gene>
<evidence type="ECO:0000313" key="3">
    <source>
        <dbReference type="Proteomes" id="UP000717996"/>
    </source>
</evidence>
<dbReference type="SUPFAM" id="SSF55729">
    <property type="entry name" value="Acyl-CoA N-acyltransferases (Nat)"/>
    <property type="match status" value="1"/>
</dbReference>
<dbReference type="EMBL" id="JAANIT010000097">
    <property type="protein sequence ID" value="KAG1552270.1"/>
    <property type="molecule type" value="Genomic_DNA"/>
</dbReference>
<name>A0A9P6YM98_RHIOR</name>
<dbReference type="AlphaFoldDB" id="A0A9P6YM98"/>
<reference evidence="2" key="1">
    <citation type="journal article" date="2020" name="Microb. Genom.">
        <title>Genetic diversity of clinical and environmental Mucorales isolates obtained from an investigation of mucormycosis cases among solid organ transplant recipients.</title>
        <authorList>
            <person name="Nguyen M.H."/>
            <person name="Kaul D."/>
            <person name="Muto C."/>
            <person name="Cheng S.J."/>
            <person name="Richter R.A."/>
            <person name="Bruno V.M."/>
            <person name="Liu G."/>
            <person name="Beyhan S."/>
            <person name="Sundermann A.J."/>
            <person name="Mounaud S."/>
            <person name="Pasculle A.W."/>
            <person name="Nierman W.C."/>
            <person name="Driscoll E."/>
            <person name="Cumbie R."/>
            <person name="Clancy C.J."/>
            <person name="Dupont C.L."/>
        </authorList>
    </citation>
    <scope>NUCLEOTIDE SEQUENCE</scope>
    <source>
        <strain evidence="2">GL16</strain>
    </source>
</reference>
<dbReference type="OrthoDB" id="61870at2759"/>